<keyword evidence="3" id="KW-1185">Reference proteome</keyword>
<dbReference type="Gene3D" id="3.40.50.1580">
    <property type="entry name" value="Nucleoside phosphorylase domain"/>
    <property type="match status" value="1"/>
</dbReference>
<name>A0ABR4H4X0_9EURO</name>
<evidence type="ECO:0000313" key="2">
    <source>
        <dbReference type="EMBL" id="KAL2809848.1"/>
    </source>
</evidence>
<dbReference type="PANTHER" id="PTHR46082:SF11">
    <property type="entry name" value="AAA+ ATPASE DOMAIN-CONTAINING PROTEIN-RELATED"/>
    <property type="match status" value="1"/>
</dbReference>
<evidence type="ECO:0000259" key="1">
    <source>
        <dbReference type="Pfam" id="PF01048"/>
    </source>
</evidence>
<organism evidence="2 3">
    <name type="scientific">Aspergillus granulosus</name>
    <dbReference type="NCBI Taxonomy" id="176169"/>
    <lineage>
        <taxon>Eukaryota</taxon>
        <taxon>Fungi</taxon>
        <taxon>Dikarya</taxon>
        <taxon>Ascomycota</taxon>
        <taxon>Pezizomycotina</taxon>
        <taxon>Eurotiomycetes</taxon>
        <taxon>Eurotiomycetidae</taxon>
        <taxon>Eurotiales</taxon>
        <taxon>Aspergillaceae</taxon>
        <taxon>Aspergillus</taxon>
        <taxon>Aspergillus subgen. Nidulantes</taxon>
    </lineage>
</organism>
<dbReference type="Pfam" id="PF01048">
    <property type="entry name" value="PNP_UDP_1"/>
    <property type="match status" value="1"/>
</dbReference>
<comment type="caution">
    <text evidence="2">The sequence shown here is derived from an EMBL/GenBank/DDBJ whole genome shotgun (WGS) entry which is preliminary data.</text>
</comment>
<dbReference type="InterPro" id="IPR000845">
    <property type="entry name" value="Nucleoside_phosphorylase_d"/>
</dbReference>
<dbReference type="Proteomes" id="UP001610334">
    <property type="component" value="Unassembled WGS sequence"/>
</dbReference>
<dbReference type="InterPro" id="IPR035994">
    <property type="entry name" value="Nucleoside_phosphorylase_sf"/>
</dbReference>
<proteinExistence type="predicted"/>
<dbReference type="EMBL" id="JBFXLT010000081">
    <property type="protein sequence ID" value="KAL2809848.1"/>
    <property type="molecule type" value="Genomic_DNA"/>
</dbReference>
<gene>
    <name evidence="2" type="ORF">BJX63DRAFT_445075</name>
</gene>
<protein>
    <submittedName>
        <fullName evidence="2">Nucleoside phosphorylase domain-containing protein</fullName>
    </submittedName>
</protein>
<dbReference type="InterPro" id="IPR053137">
    <property type="entry name" value="NLR-like"/>
</dbReference>
<dbReference type="SUPFAM" id="SSF53167">
    <property type="entry name" value="Purine and uridine phosphorylases"/>
    <property type="match status" value="1"/>
</dbReference>
<feature type="domain" description="Nucleoside phosphorylase" evidence="1">
    <location>
        <begin position="63"/>
        <end position="338"/>
    </location>
</feature>
<dbReference type="PANTHER" id="PTHR46082">
    <property type="entry name" value="ATP/GTP-BINDING PROTEIN-RELATED"/>
    <property type="match status" value="1"/>
</dbReference>
<sequence length="360" mass="38613">MCMIRSRAQQLNISLIDKQDKECTVKIKALADTRLRLIDDASRTVVPGPATSILGLARSVAFAWICALPHEMTAASSALDITHDKLPQSTTDHNTYLLGEVCGHKVVVTCLPAGVYGTTAAASAVSQLRSAFPAIRFGLLVGVGGGVPTRENDIRLGDIVVSIPTQTLSGVIPYDIGKATAGGGFERLGALNRPPDVTLTAVAQLRAAYLAGNGHISRIISDILCKTPYLRRTHSRPGPEKDQLFDATYEHSSFDDSTCARCDRGRLVARTPRPSDDPQVHYGLIASGNLVIKDGCTRDRLARSLGNICFEMEAAGVVNIIPTLVIRGICDYSDSHKNNTWQAYAALAAVAYAKELLSCR</sequence>
<accession>A0ABR4H4X0</accession>
<evidence type="ECO:0000313" key="3">
    <source>
        <dbReference type="Proteomes" id="UP001610334"/>
    </source>
</evidence>
<reference evidence="2 3" key="1">
    <citation type="submission" date="2024-07" db="EMBL/GenBank/DDBJ databases">
        <title>Section-level genome sequencing and comparative genomics of Aspergillus sections Usti and Cavernicolus.</title>
        <authorList>
            <consortium name="Lawrence Berkeley National Laboratory"/>
            <person name="Nybo J.L."/>
            <person name="Vesth T.C."/>
            <person name="Theobald S."/>
            <person name="Frisvad J.C."/>
            <person name="Larsen T.O."/>
            <person name="Kjaerboelling I."/>
            <person name="Rothschild-Mancinelli K."/>
            <person name="Lyhne E.K."/>
            <person name="Kogle M.E."/>
            <person name="Barry K."/>
            <person name="Clum A."/>
            <person name="Na H."/>
            <person name="Ledsgaard L."/>
            <person name="Lin J."/>
            <person name="Lipzen A."/>
            <person name="Kuo A."/>
            <person name="Riley R."/>
            <person name="Mondo S."/>
            <person name="Labutti K."/>
            <person name="Haridas S."/>
            <person name="Pangalinan J."/>
            <person name="Salamov A.A."/>
            <person name="Simmons B.A."/>
            <person name="Magnuson J.K."/>
            <person name="Chen J."/>
            <person name="Drula E."/>
            <person name="Henrissat B."/>
            <person name="Wiebenga A."/>
            <person name="Lubbers R.J."/>
            <person name="Gomes A.C."/>
            <person name="Makela M.R."/>
            <person name="Stajich J."/>
            <person name="Grigoriev I.V."/>
            <person name="Mortensen U.H."/>
            <person name="De Vries R.P."/>
            <person name="Baker S.E."/>
            <person name="Andersen M.R."/>
        </authorList>
    </citation>
    <scope>NUCLEOTIDE SEQUENCE [LARGE SCALE GENOMIC DNA]</scope>
    <source>
        <strain evidence="2 3">CBS 588.65</strain>
    </source>
</reference>